<protein>
    <submittedName>
        <fullName evidence="8">C6 zinc finger domain protein</fullName>
    </submittedName>
</protein>
<dbReference type="GeneID" id="81379562"/>
<dbReference type="GO" id="GO:0000981">
    <property type="term" value="F:DNA-binding transcription factor activity, RNA polymerase II-specific"/>
    <property type="evidence" value="ECO:0007669"/>
    <property type="project" value="InterPro"/>
</dbReference>
<dbReference type="GO" id="GO:0045944">
    <property type="term" value="P:positive regulation of transcription by RNA polymerase II"/>
    <property type="evidence" value="ECO:0007669"/>
    <property type="project" value="TreeGrafter"/>
</dbReference>
<organism evidence="8 9">
    <name type="scientific">Penicillium citrinum</name>
    <dbReference type="NCBI Taxonomy" id="5077"/>
    <lineage>
        <taxon>Eukaryota</taxon>
        <taxon>Fungi</taxon>
        <taxon>Dikarya</taxon>
        <taxon>Ascomycota</taxon>
        <taxon>Pezizomycotina</taxon>
        <taxon>Eurotiomycetes</taxon>
        <taxon>Eurotiomycetidae</taxon>
        <taxon>Eurotiales</taxon>
        <taxon>Aspergillaceae</taxon>
        <taxon>Penicillium</taxon>
    </lineage>
</organism>
<dbReference type="InterPro" id="IPR021858">
    <property type="entry name" value="Fun_TF"/>
</dbReference>
<dbReference type="OrthoDB" id="648861at2759"/>
<evidence type="ECO:0000256" key="6">
    <source>
        <dbReference type="SAM" id="MobiDB-lite"/>
    </source>
</evidence>
<reference evidence="8" key="2">
    <citation type="journal article" date="2023" name="IMA Fungus">
        <title>Comparative genomic study of the Penicillium genus elucidates a diverse pangenome and 15 lateral gene transfer events.</title>
        <authorList>
            <person name="Petersen C."/>
            <person name="Sorensen T."/>
            <person name="Nielsen M.R."/>
            <person name="Sondergaard T.E."/>
            <person name="Sorensen J.L."/>
            <person name="Fitzpatrick D.A."/>
            <person name="Frisvad J.C."/>
            <person name="Nielsen K.L."/>
        </authorList>
    </citation>
    <scope>NUCLEOTIDE SEQUENCE</scope>
    <source>
        <strain evidence="8">IBT 23319</strain>
    </source>
</reference>
<feature type="domain" description="Zn(2)-C6 fungal-type" evidence="7">
    <location>
        <begin position="12"/>
        <end position="50"/>
    </location>
</feature>
<dbReference type="InterPro" id="IPR001138">
    <property type="entry name" value="Zn2Cys6_DnaBD"/>
</dbReference>
<accession>A0A9W9PHN0</accession>
<comment type="subcellular location">
    <subcellularLocation>
        <location evidence="1">Nucleus</location>
    </subcellularLocation>
</comment>
<keyword evidence="2" id="KW-0805">Transcription regulation</keyword>
<dbReference type="Gene3D" id="4.10.240.10">
    <property type="entry name" value="Zn(2)-C6 fungal-type DNA-binding domain"/>
    <property type="match status" value="1"/>
</dbReference>
<dbReference type="SMART" id="SM00066">
    <property type="entry name" value="GAL4"/>
    <property type="match status" value="1"/>
</dbReference>
<evidence type="ECO:0000313" key="9">
    <source>
        <dbReference type="Proteomes" id="UP001147733"/>
    </source>
</evidence>
<dbReference type="PANTHER" id="PTHR37534:SF49">
    <property type="entry name" value="LYSINE BIOSYNTHESIS REGULATORY PROTEIN LYS14"/>
    <property type="match status" value="1"/>
</dbReference>
<reference evidence="8" key="1">
    <citation type="submission" date="2022-11" db="EMBL/GenBank/DDBJ databases">
        <authorList>
            <person name="Petersen C."/>
        </authorList>
    </citation>
    <scope>NUCLEOTIDE SEQUENCE</scope>
    <source>
        <strain evidence="8">IBT 23319</strain>
    </source>
</reference>
<proteinExistence type="predicted"/>
<evidence type="ECO:0000256" key="2">
    <source>
        <dbReference type="ARBA" id="ARBA00023015"/>
    </source>
</evidence>
<evidence type="ECO:0000259" key="7">
    <source>
        <dbReference type="PROSITE" id="PS50048"/>
    </source>
</evidence>
<gene>
    <name evidence="8" type="ORF">N7469_001475</name>
</gene>
<dbReference type="Pfam" id="PF11951">
    <property type="entry name" value="Fungal_trans_2"/>
    <property type="match status" value="1"/>
</dbReference>
<dbReference type="PANTHER" id="PTHR37534">
    <property type="entry name" value="TRANSCRIPTIONAL ACTIVATOR PROTEIN UGA3"/>
    <property type="match status" value="1"/>
</dbReference>
<dbReference type="AlphaFoldDB" id="A0A9W9PHN0"/>
<dbReference type="GO" id="GO:0000976">
    <property type="term" value="F:transcription cis-regulatory region binding"/>
    <property type="evidence" value="ECO:0007669"/>
    <property type="project" value="TreeGrafter"/>
</dbReference>
<feature type="region of interest" description="Disordered" evidence="6">
    <location>
        <begin position="53"/>
        <end position="82"/>
    </location>
</feature>
<evidence type="ECO:0000313" key="8">
    <source>
        <dbReference type="EMBL" id="KAJ5243148.1"/>
    </source>
</evidence>
<keyword evidence="9" id="KW-1185">Reference proteome</keyword>
<dbReference type="GO" id="GO:0005634">
    <property type="term" value="C:nucleus"/>
    <property type="evidence" value="ECO:0007669"/>
    <property type="project" value="UniProtKB-SubCell"/>
</dbReference>
<sequence length="629" mass="71412">MHKPGKTRSKTGCRTCRIRKVKCDEEKQLVPNQQEPQCQRCIVARIRCEWKGGPIPRKSKSSSSSAVYSPGHENGQQSSPTRVAADVNPMFGRRSHHHVQSNLVSRNTNLRPGQNLSIISSRNQTVQAANSLTLSASDQDCLKYLQNSTLVVLLGKHWPWSTVSYAYHRIGIKEPMVMSMILASTAREIHRSRLHDEDAPFMPFPDTENRELDGRQHYGRALSSLRYALKQDVKSPQKIEAIFITLWLMIDYENRFGNGATAINIHIRGIESLLHNHVVPLLQSSAQMSHGRNPQTFSISRILQNNDTGARRTYVNIQPAPSDGNITQASQNMLDTGPSAPDSLQGLRCTSVPLFLLWTLYFFTPAALFFGPATTKLDTDIFQFFLRAESESATRLTLSEIYRISRQSAARFWGESYPISAQLDDMENLPGLTLYHRSHVVQFKITELFKQGESTEVGSGNQTPYENIVDEINIIAMEYDTVLTTARSAPSCESIGDNRRVMETVYWSVITFYSTIVFFHLCFQDILNECRATQISNNLVSLQAAVSQVLELSLKLHRSRPRLMVRIAWPLFLAGIATSDQIYQDWVAIRLRELGRYGQNYSRISKRFDEIIQGGQVYPWMYKNERTIP</sequence>
<evidence type="ECO:0000256" key="1">
    <source>
        <dbReference type="ARBA" id="ARBA00004123"/>
    </source>
</evidence>
<evidence type="ECO:0000256" key="4">
    <source>
        <dbReference type="ARBA" id="ARBA00023163"/>
    </source>
</evidence>
<dbReference type="SUPFAM" id="SSF57701">
    <property type="entry name" value="Zn2/Cys6 DNA-binding domain"/>
    <property type="match status" value="1"/>
</dbReference>
<dbReference type="EMBL" id="JAPQKT010000001">
    <property type="protein sequence ID" value="KAJ5243148.1"/>
    <property type="molecule type" value="Genomic_DNA"/>
</dbReference>
<evidence type="ECO:0000256" key="3">
    <source>
        <dbReference type="ARBA" id="ARBA00023125"/>
    </source>
</evidence>
<dbReference type="InterPro" id="IPR036864">
    <property type="entry name" value="Zn2-C6_fun-type_DNA-bd_sf"/>
</dbReference>
<name>A0A9W9PHN0_PENCI</name>
<keyword evidence="4" id="KW-0804">Transcription</keyword>
<dbReference type="RefSeq" id="XP_056506152.1">
    <property type="nucleotide sequence ID" value="XM_056640395.1"/>
</dbReference>
<dbReference type="Proteomes" id="UP001147733">
    <property type="component" value="Unassembled WGS sequence"/>
</dbReference>
<keyword evidence="5" id="KW-0539">Nucleus</keyword>
<dbReference type="PROSITE" id="PS50048">
    <property type="entry name" value="ZN2_CY6_FUNGAL_2"/>
    <property type="match status" value="1"/>
</dbReference>
<keyword evidence="3" id="KW-0238">DNA-binding</keyword>
<evidence type="ECO:0000256" key="5">
    <source>
        <dbReference type="ARBA" id="ARBA00023242"/>
    </source>
</evidence>
<dbReference type="Pfam" id="PF00172">
    <property type="entry name" value="Zn_clus"/>
    <property type="match status" value="1"/>
</dbReference>
<comment type="caution">
    <text evidence="8">The sequence shown here is derived from an EMBL/GenBank/DDBJ whole genome shotgun (WGS) entry which is preliminary data.</text>
</comment>
<dbReference type="GO" id="GO:0008270">
    <property type="term" value="F:zinc ion binding"/>
    <property type="evidence" value="ECO:0007669"/>
    <property type="project" value="InterPro"/>
</dbReference>
<dbReference type="CDD" id="cd00067">
    <property type="entry name" value="GAL4"/>
    <property type="match status" value="1"/>
</dbReference>